<reference evidence="2" key="2">
    <citation type="submission" date="2022-01" db="EMBL/GenBank/DDBJ databases">
        <authorList>
            <person name="Yamashiro T."/>
            <person name="Shiraishi A."/>
            <person name="Satake H."/>
            <person name="Nakayama K."/>
        </authorList>
    </citation>
    <scope>NUCLEOTIDE SEQUENCE</scope>
</reference>
<feature type="domain" description="Retrotransposon gag" evidence="1">
    <location>
        <begin position="75"/>
        <end position="163"/>
    </location>
</feature>
<evidence type="ECO:0000313" key="3">
    <source>
        <dbReference type="Proteomes" id="UP001151760"/>
    </source>
</evidence>
<keyword evidence="2" id="KW-0548">Nucleotidyltransferase</keyword>
<evidence type="ECO:0000313" key="2">
    <source>
        <dbReference type="EMBL" id="GJT86562.1"/>
    </source>
</evidence>
<keyword evidence="2" id="KW-0695">RNA-directed DNA polymerase</keyword>
<dbReference type="InterPro" id="IPR005162">
    <property type="entry name" value="Retrotrans_gag_dom"/>
</dbReference>
<dbReference type="Pfam" id="PF03732">
    <property type="entry name" value="Retrotrans_gag"/>
    <property type="match status" value="1"/>
</dbReference>
<organism evidence="2 3">
    <name type="scientific">Tanacetum coccineum</name>
    <dbReference type="NCBI Taxonomy" id="301880"/>
    <lineage>
        <taxon>Eukaryota</taxon>
        <taxon>Viridiplantae</taxon>
        <taxon>Streptophyta</taxon>
        <taxon>Embryophyta</taxon>
        <taxon>Tracheophyta</taxon>
        <taxon>Spermatophyta</taxon>
        <taxon>Magnoliopsida</taxon>
        <taxon>eudicotyledons</taxon>
        <taxon>Gunneridae</taxon>
        <taxon>Pentapetalae</taxon>
        <taxon>asterids</taxon>
        <taxon>campanulids</taxon>
        <taxon>Asterales</taxon>
        <taxon>Asteraceae</taxon>
        <taxon>Asteroideae</taxon>
        <taxon>Anthemideae</taxon>
        <taxon>Anthemidinae</taxon>
        <taxon>Tanacetum</taxon>
    </lineage>
</organism>
<protein>
    <submittedName>
        <fullName evidence="2">Reverse transcriptase domain-containing protein</fullName>
    </submittedName>
</protein>
<keyword evidence="3" id="KW-1185">Reference proteome</keyword>
<keyword evidence="2" id="KW-0808">Transferase</keyword>
<accession>A0ABQ5HH14</accession>
<sequence length="204" mass="23893">MWSSTTTVASTPSSAIVQIPFPNNFFKGTHMQMIQENQFDGRIRSDPHRHVADFLEISNLFQYGENQEEAIMLRTFPFSLFGEAKTWMNKLDEGTITSWNELREAFISRYFSLAKFKRLLNEIHSFHQLGHGTLVDAWLRMKEMLRTCYGHGLTKGTIIQIFLIMVLDDQLRNSRCRRIFPYQYSHEAFNFSEVNGSFETRFLG</sequence>
<dbReference type="EMBL" id="BQNB010019558">
    <property type="protein sequence ID" value="GJT86562.1"/>
    <property type="molecule type" value="Genomic_DNA"/>
</dbReference>
<evidence type="ECO:0000259" key="1">
    <source>
        <dbReference type="Pfam" id="PF03732"/>
    </source>
</evidence>
<reference evidence="2" key="1">
    <citation type="journal article" date="2022" name="Int. J. Mol. Sci.">
        <title>Draft Genome of Tanacetum Coccineum: Genomic Comparison of Closely Related Tanacetum-Family Plants.</title>
        <authorList>
            <person name="Yamashiro T."/>
            <person name="Shiraishi A."/>
            <person name="Nakayama K."/>
            <person name="Satake H."/>
        </authorList>
    </citation>
    <scope>NUCLEOTIDE SEQUENCE</scope>
</reference>
<gene>
    <name evidence="2" type="ORF">Tco_1068279</name>
</gene>
<dbReference type="PANTHER" id="PTHR33223">
    <property type="entry name" value="CCHC-TYPE DOMAIN-CONTAINING PROTEIN"/>
    <property type="match status" value="1"/>
</dbReference>
<name>A0ABQ5HH14_9ASTR</name>
<comment type="caution">
    <text evidence="2">The sequence shown here is derived from an EMBL/GenBank/DDBJ whole genome shotgun (WGS) entry which is preliminary data.</text>
</comment>
<proteinExistence type="predicted"/>
<dbReference type="PANTHER" id="PTHR33223:SF6">
    <property type="entry name" value="CCHC-TYPE DOMAIN-CONTAINING PROTEIN"/>
    <property type="match status" value="1"/>
</dbReference>
<dbReference type="GO" id="GO:0003964">
    <property type="term" value="F:RNA-directed DNA polymerase activity"/>
    <property type="evidence" value="ECO:0007669"/>
    <property type="project" value="UniProtKB-KW"/>
</dbReference>
<dbReference type="Proteomes" id="UP001151760">
    <property type="component" value="Unassembled WGS sequence"/>
</dbReference>